<dbReference type="SMART" id="SM00487">
    <property type="entry name" value="DEXDc"/>
    <property type="match status" value="1"/>
</dbReference>
<dbReference type="GO" id="GO:0043139">
    <property type="term" value="F:5'-3' DNA helicase activity"/>
    <property type="evidence" value="ECO:0007669"/>
    <property type="project" value="TreeGrafter"/>
</dbReference>
<evidence type="ECO:0000313" key="8">
    <source>
        <dbReference type="EMBL" id="MBO0357776.1"/>
    </source>
</evidence>
<keyword evidence="9" id="KW-1185">Reference proteome</keyword>
<name>A0A939JA65_9BACT</name>
<accession>A0A939JA65</accession>
<dbReference type="AlphaFoldDB" id="A0A939JA65"/>
<evidence type="ECO:0000256" key="5">
    <source>
        <dbReference type="ARBA" id="ARBA00022840"/>
    </source>
</evidence>
<keyword evidence="5" id="KW-0067">ATP-binding</keyword>
<dbReference type="Gene3D" id="3.40.50.300">
    <property type="entry name" value="P-loop containing nucleotide triphosphate hydrolases"/>
    <property type="match status" value="2"/>
</dbReference>
<gene>
    <name evidence="8" type="ORF">J0X19_07450</name>
</gene>
<evidence type="ECO:0000256" key="2">
    <source>
        <dbReference type="ARBA" id="ARBA00022741"/>
    </source>
</evidence>
<dbReference type="RefSeq" id="WP_206983455.1">
    <property type="nucleotide sequence ID" value="NZ_JAFLQZ010000004.1"/>
</dbReference>
<dbReference type="PANTHER" id="PTHR43788:SF8">
    <property type="entry name" value="DNA-BINDING PROTEIN SMUBP-2"/>
    <property type="match status" value="1"/>
</dbReference>
<evidence type="ECO:0000256" key="1">
    <source>
        <dbReference type="ARBA" id="ARBA00007913"/>
    </source>
</evidence>
<dbReference type="Pfam" id="PF13086">
    <property type="entry name" value="AAA_11"/>
    <property type="match status" value="1"/>
</dbReference>
<dbReference type="Pfam" id="PF13087">
    <property type="entry name" value="AAA_12"/>
    <property type="match status" value="1"/>
</dbReference>
<comment type="similarity">
    <text evidence="1">Belongs to the DNA2/NAM7 helicase family.</text>
</comment>
<dbReference type="PANTHER" id="PTHR43788">
    <property type="entry name" value="DNA2/NAM7 HELICASE FAMILY MEMBER"/>
    <property type="match status" value="1"/>
</dbReference>
<protein>
    <submittedName>
        <fullName evidence="8">AAA family ATPase</fullName>
    </submittedName>
</protein>
<keyword evidence="4" id="KW-0347">Helicase</keyword>
<proteinExistence type="inferred from homology"/>
<dbReference type="InterPro" id="IPR003593">
    <property type="entry name" value="AAA+_ATPase"/>
</dbReference>
<sequence length="658" mass="73863">MTEQPTYTDPYAVEKELRKVQALMKLEQQEDLEQFKLKNAKASIAERQQRGLTWYPVKIIKEDIGFGGKLVLELERPAAQNGLHLFQVGKNAALFGNVPGRSGSDRPTLNGVITAVKRNKILLATTKEDLPDWVDEGKLGVDLTFDEVSYREMEYALGKVMGAFDGRLAELRDVLLGAKPAQFRPETEATLYYPSPLNESQLAAVRHVLAAKDVAIIHGPPGTGKTTTLVQAIMETTRRERRVLVCAPSNTAVDLLTEKLAERGVNVIRMGNPSRVSDLLLEHTLDAQIMAHKSYPELKSMRQTAEQYREAAGKFKRHFGWEEREERRQLKEQAHLMLQDSDNLERYITEDLLDKVQVITCTLVGASNRAIRHLTYETIFIDEAAQALEPGCWIPITKGNRVVLAGDHQQLPPTIKSEKAGALRETLFEKCIRRQPETARMLEVQYRMHEQIMEFSSEQFYDGKLVAAPTVAHADLPDYDIRFAPDQAVEFLDTAGFGFLELGIAESRSIANPEEADLLLKRLAQLLEPYDAADHTEDLLTIGVIAPYRAQINYLKDAVEGNAELAGLLEHRMLSVGTVDSFQGQERDIIAISLTRSNTQGEIGFLSDIRRMNVGMTRARKKLLIVGDSSTLGSHPFYKAFLDYVESIGAYRTAWELQ</sequence>
<keyword evidence="3" id="KW-0378">Hydrolase</keyword>
<evidence type="ECO:0000256" key="4">
    <source>
        <dbReference type="ARBA" id="ARBA00022806"/>
    </source>
</evidence>
<dbReference type="GO" id="GO:0005694">
    <property type="term" value="C:chromosome"/>
    <property type="evidence" value="ECO:0007669"/>
    <property type="project" value="UniProtKB-ARBA"/>
</dbReference>
<dbReference type="InterPro" id="IPR041677">
    <property type="entry name" value="DNA2/NAM7_AAA_11"/>
</dbReference>
<organism evidence="8 9">
    <name type="scientific">Hymenobacter telluris</name>
    <dbReference type="NCBI Taxonomy" id="2816474"/>
    <lineage>
        <taxon>Bacteria</taxon>
        <taxon>Pseudomonadati</taxon>
        <taxon>Bacteroidota</taxon>
        <taxon>Cytophagia</taxon>
        <taxon>Cytophagales</taxon>
        <taxon>Hymenobacteraceae</taxon>
        <taxon>Hymenobacter</taxon>
    </lineage>
</organism>
<dbReference type="InterPro" id="IPR014001">
    <property type="entry name" value="Helicase_ATP-bd"/>
</dbReference>
<evidence type="ECO:0000259" key="7">
    <source>
        <dbReference type="SMART" id="SM00487"/>
    </source>
</evidence>
<feature type="domain" description="AAA+ ATPase" evidence="6">
    <location>
        <begin position="211"/>
        <end position="437"/>
    </location>
</feature>
<dbReference type="InterPro" id="IPR047187">
    <property type="entry name" value="SF1_C_Upf1"/>
</dbReference>
<dbReference type="FunFam" id="3.40.50.300:FF:000326">
    <property type="entry name" value="P-loop containing nucleoside triphosphate hydrolase"/>
    <property type="match status" value="1"/>
</dbReference>
<reference evidence="8" key="1">
    <citation type="submission" date="2021-03" db="EMBL/GenBank/DDBJ databases">
        <authorList>
            <person name="Kim M.K."/>
        </authorList>
    </citation>
    <scope>NUCLEOTIDE SEQUENCE</scope>
    <source>
        <strain evidence="8">BT186</strain>
    </source>
</reference>
<dbReference type="InterPro" id="IPR050534">
    <property type="entry name" value="Coronavir_polyprotein_1ab"/>
</dbReference>
<dbReference type="GO" id="GO:0016787">
    <property type="term" value="F:hydrolase activity"/>
    <property type="evidence" value="ECO:0007669"/>
    <property type="project" value="UniProtKB-KW"/>
</dbReference>
<evidence type="ECO:0000313" key="9">
    <source>
        <dbReference type="Proteomes" id="UP000664144"/>
    </source>
</evidence>
<feature type="domain" description="Helicase ATP-binding" evidence="7">
    <location>
        <begin position="193"/>
        <end position="466"/>
    </location>
</feature>
<dbReference type="GO" id="GO:0005524">
    <property type="term" value="F:ATP binding"/>
    <property type="evidence" value="ECO:0007669"/>
    <property type="project" value="UniProtKB-KW"/>
</dbReference>
<dbReference type="SMART" id="SM00382">
    <property type="entry name" value="AAA"/>
    <property type="match status" value="1"/>
</dbReference>
<dbReference type="CDD" id="cd18808">
    <property type="entry name" value="SF1_C_Upf1"/>
    <property type="match status" value="1"/>
</dbReference>
<dbReference type="Proteomes" id="UP000664144">
    <property type="component" value="Unassembled WGS sequence"/>
</dbReference>
<dbReference type="Gene3D" id="2.40.30.270">
    <property type="match status" value="1"/>
</dbReference>
<dbReference type="InterPro" id="IPR041679">
    <property type="entry name" value="DNA2/NAM7-like_C"/>
</dbReference>
<dbReference type="SUPFAM" id="SSF52540">
    <property type="entry name" value="P-loop containing nucleoside triphosphate hydrolases"/>
    <property type="match status" value="1"/>
</dbReference>
<dbReference type="InterPro" id="IPR027417">
    <property type="entry name" value="P-loop_NTPase"/>
</dbReference>
<evidence type="ECO:0000256" key="3">
    <source>
        <dbReference type="ARBA" id="ARBA00022801"/>
    </source>
</evidence>
<dbReference type="EMBL" id="JAFLQZ010000004">
    <property type="protein sequence ID" value="MBO0357776.1"/>
    <property type="molecule type" value="Genomic_DNA"/>
</dbReference>
<comment type="caution">
    <text evidence="8">The sequence shown here is derived from an EMBL/GenBank/DDBJ whole genome shotgun (WGS) entry which is preliminary data.</text>
</comment>
<keyword evidence="2" id="KW-0547">Nucleotide-binding</keyword>
<evidence type="ECO:0000259" key="6">
    <source>
        <dbReference type="SMART" id="SM00382"/>
    </source>
</evidence>